<dbReference type="PRINTS" id="PR00095">
    <property type="entry name" value="ANTSNTHASEI"/>
</dbReference>
<dbReference type="PaxDb" id="35128-Thaps263409"/>
<dbReference type="RefSeq" id="XP_002291822.1">
    <property type="nucleotide sequence ID" value="XM_002291786.1"/>
</dbReference>
<dbReference type="PANTHER" id="PTHR42839">
    <property type="entry name" value="ISOCHORISMATE SYNTHASE ENTC"/>
    <property type="match status" value="1"/>
</dbReference>
<sequence>FLGCTPERLFRIKSEDQNRVALAGTRIRGLTPSADAELLRELLSSKKDMLENEITGKFISDALQELEDSGWFFVRRLRHLQHICQIFEGRLSKSANVIDVSRSLLKGLHPTPAVCGDGPSPALDFIRTFETTASFDRGFYAGPFGYIGHDSADIVVAIRSALLT</sequence>
<keyword evidence="3" id="KW-1185">Reference proteome</keyword>
<dbReference type="EC" id="5.4.4.2" evidence="2"/>
<dbReference type="EMBL" id="CM000644">
    <property type="protein sequence ID" value="EED90673.1"/>
    <property type="molecule type" value="Genomic_DNA"/>
</dbReference>
<dbReference type="GeneID" id="7452831"/>
<gene>
    <name evidence="2" type="ORF">THAPSDRAFT_263409</name>
</gene>
<dbReference type="InterPro" id="IPR019999">
    <property type="entry name" value="Anth_synth_I-like"/>
</dbReference>
<reference evidence="2 3" key="1">
    <citation type="journal article" date="2004" name="Science">
        <title>The genome of the diatom Thalassiosira pseudonana: ecology, evolution, and metabolism.</title>
        <authorList>
            <person name="Armbrust E.V."/>
            <person name="Berges J.A."/>
            <person name="Bowler C."/>
            <person name="Green B.R."/>
            <person name="Martinez D."/>
            <person name="Putnam N.H."/>
            <person name="Zhou S."/>
            <person name="Allen A.E."/>
            <person name="Apt K.E."/>
            <person name="Bechner M."/>
            <person name="Brzezinski M.A."/>
            <person name="Chaal B.K."/>
            <person name="Chiovitti A."/>
            <person name="Davis A.K."/>
            <person name="Demarest M.S."/>
            <person name="Detter J.C."/>
            <person name="Glavina T."/>
            <person name="Goodstein D."/>
            <person name="Hadi M.Z."/>
            <person name="Hellsten U."/>
            <person name="Hildebrand M."/>
            <person name="Jenkins B.D."/>
            <person name="Jurka J."/>
            <person name="Kapitonov V.V."/>
            <person name="Kroger N."/>
            <person name="Lau W.W."/>
            <person name="Lane T.W."/>
            <person name="Larimer F.W."/>
            <person name="Lippmeier J.C."/>
            <person name="Lucas S."/>
            <person name="Medina M."/>
            <person name="Montsant A."/>
            <person name="Obornik M."/>
            <person name="Parker M.S."/>
            <person name="Palenik B."/>
            <person name="Pazour G.J."/>
            <person name="Richardson P.M."/>
            <person name="Rynearson T.A."/>
            <person name="Saito M.A."/>
            <person name="Schwartz D.C."/>
            <person name="Thamatrakoln K."/>
            <person name="Valentin K."/>
            <person name="Vardi A."/>
            <person name="Wilkerson F.P."/>
            <person name="Rokhsar D.S."/>
        </authorList>
    </citation>
    <scope>NUCLEOTIDE SEQUENCE [LARGE SCALE GENOMIC DNA]</scope>
    <source>
        <strain evidence="2 3">CCMP1335</strain>
    </source>
</reference>
<feature type="non-terminal residue" evidence="2">
    <location>
        <position position="1"/>
    </location>
</feature>
<dbReference type="STRING" id="35128.B8C734"/>
<evidence type="ECO:0000313" key="2">
    <source>
        <dbReference type="EMBL" id="EED90673.1"/>
    </source>
</evidence>
<proteinExistence type="predicted"/>
<dbReference type="SUPFAM" id="SSF56322">
    <property type="entry name" value="ADC synthase"/>
    <property type="match status" value="1"/>
</dbReference>
<dbReference type="InParanoid" id="B8C734"/>
<dbReference type="GO" id="GO:0008909">
    <property type="term" value="F:isochorismate synthase activity"/>
    <property type="evidence" value="ECO:0007669"/>
    <property type="project" value="UniProtKB-EC"/>
</dbReference>
<dbReference type="PANTHER" id="PTHR42839:SF2">
    <property type="entry name" value="ISOCHORISMATE SYNTHASE ENTC"/>
    <property type="match status" value="1"/>
</dbReference>
<keyword evidence="2" id="KW-0413">Isomerase</keyword>
<name>B8C734_THAPS</name>
<reference evidence="2 3" key="2">
    <citation type="journal article" date="2008" name="Nature">
        <title>The Phaeodactylum genome reveals the evolutionary history of diatom genomes.</title>
        <authorList>
            <person name="Bowler C."/>
            <person name="Allen A.E."/>
            <person name="Badger J.H."/>
            <person name="Grimwood J."/>
            <person name="Jabbari K."/>
            <person name="Kuo A."/>
            <person name="Maheswari U."/>
            <person name="Martens C."/>
            <person name="Maumus F."/>
            <person name="Otillar R.P."/>
            <person name="Rayko E."/>
            <person name="Salamov A."/>
            <person name="Vandepoele K."/>
            <person name="Beszteri B."/>
            <person name="Gruber A."/>
            <person name="Heijde M."/>
            <person name="Katinka M."/>
            <person name="Mock T."/>
            <person name="Valentin K."/>
            <person name="Verret F."/>
            <person name="Berges J.A."/>
            <person name="Brownlee C."/>
            <person name="Cadoret J.P."/>
            <person name="Chiovitti A."/>
            <person name="Choi C.J."/>
            <person name="Coesel S."/>
            <person name="De Martino A."/>
            <person name="Detter J.C."/>
            <person name="Durkin C."/>
            <person name="Falciatore A."/>
            <person name="Fournet J."/>
            <person name="Haruta M."/>
            <person name="Huysman M.J."/>
            <person name="Jenkins B.D."/>
            <person name="Jiroutova K."/>
            <person name="Jorgensen R.E."/>
            <person name="Joubert Y."/>
            <person name="Kaplan A."/>
            <person name="Kroger N."/>
            <person name="Kroth P.G."/>
            <person name="La Roche J."/>
            <person name="Lindquist E."/>
            <person name="Lommer M."/>
            <person name="Martin-Jezequel V."/>
            <person name="Lopez P.J."/>
            <person name="Lucas S."/>
            <person name="Mangogna M."/>
            <person name="McGinnis K."/>
            <person name="Medlin L.K."/>
            <person name="Montsant A."/>
            <person name="Oudot-Le Secq M.P."/>
            <person name="Napoli C."/>
            <person name="Obornik M."/>
            <person name="Parker M.S."/>
            <person name="Petit J.L."/>
            <person name="Porcel B.M."/>
            <person name="Poulsen N."/>
            <person name="Robison M."/>
            <person name="Rychlewski L."/>
            <person name="Rynearson T.A."/>
            <person name="Schmutz J."/>
            <person name="Shapiro H."/>
            <person name="Siaut M."/>
            <person name="Stanley M."/>
            <person name="Sussman M.R."/>
            <person name="Taylor A.R."/>
            <person name="Vardi A."/>
            <person name="von Dassow P."/>
            <person name="Vyverman W."/>
            <person name="Willis A."/>
            <person name="Wyrwicz L.S."/>
            <person name="Rokhsar D.S."/>
            <person name="Weissenbach J."/>
            <person name="Armbrust E.V."/>
            <person name="Green B.R."/>
            <person name="Van de Peer Y."/>
            <person name="Grigoriev I.V."/>
        </authorList>
    </citation>
    <scope>NUCLEOTIDE SEQUENCE [LARGE SCALE GENOMIC DNA]</scope>
    <source>
        <strain evidence="2 3">CCMP1335</strain>
    </source>
</reference>
<organism evidence="2 3">
    <name type="scientific">Thalassiosira pseudonana</name>
    <name type="common">Marine diatom</name>
    <name type="synonym">Cyclotella nana</name>
    <dbReference type="NCBI Taxonomy" id="35128"/>
    <lineage>
        <taxon>Eukaryota</taxon>
        <taxon>Sar</taxon>
        <taxon>Stramenopiles</taxon>
        <taxon>Ochrophyta</taxon>
        <taxon>Bacillariophyta</taxon>
        <taxon>Coscinodiscophyceae</taxon>
        <taxon>Thalassiosirophycidae</taxon>
        <taxon>Thalassiosirales</taxon>
        <taxon>Thalassiosiraceae</taxon>
        <taxon>Thalassiosira</taxon>
    </lineage>
</organism>
<dbReference type="InterPro" id="IPR005801">
    <property type="entry name" value="ADC_synthase"/>
</dbReference>
<dbReference type="Proteomes" id="UP000001449">
    <property type="component" value="Chromosome 8"/>
</dbReference>
<dbReference type="KEGG" id="tps:THAPSDRAFT_263409"/>
<dbReference type="HOGENOM" id="CLU_1631530_0_0_1"/>
<dbReference type="OMA" id="MQANEEW"/>
<protein>
    <submittedName>
        <fullName evidence="2">Salicylate biosynthesis isochorismate synthase-like protein</fullName>
        <ecNumber evidence="2">5.4.4.2</ecNumber>
    </submittedName>
</protein>
<evidence type="ECO:0000313" key="3">
    <source>
        <dbReference type="Proteomes" id="UP000001449"/>
    </source>
</evidence>
<dbReference type="Pfam" id="PF00425">
    <property type="entry name" value="Chorismate_bind"/>
    <property type="match status" value="1"/>
</dbReference>
<evidence type="ECO:0000259" key="1">
    <source>
        <dbReference type="Pfam" id="PF00425"/>
    </source>
</evidence>
<dbReference type="eggNOG" id="KOG1223">
    <property type="taxonomic scope" value="Eukaryota"/>
</dbReference>
<dbReference type="Gene3D" id="3.60.120.10">
    <property type="entry name" value="Anthranilate synthase"/>
    <property type="match status" value="1"/>
</dbReference>
<feature type="non-terminal residue" evidence="2">
    <location>
        <position position="164"/>
    </location>
</feature>
<dbReference type="InterPro" id="IPR015890">
    <property type="entry name" value="Chorismate_C"/>
</dbReference>
<dbReference type="AlphaFoldDB" id="B8C734"/>
<feature type="domain" description="Chorismate-utilising enzyme C-terminal" evidence="1">
    <location>
        <begin position="1"/>
        <end position="163"/>
    </location>
</feature>
<accession>B8C734</accession>